<reference evidence="4" key="1">
    <citation type="journal article" date="2014" name="Int. J. Syst. Evol. Microbiol.">
        <title>Complete genome sequence of Corynebacterium casei LMG S-19264T (=DSM 44701T), isolated from a smear-ripened cheese.</title>
        <authorList>
            <consortium name="US DOE Joint Genome Institute (JGI-PGF)"/>
            <person name="Walter F."/>
            <person name="Albersmeier A."/>
            <person name="Kalinowski J."/>
            <person name="Ruckert C."/>
        </authorList>
    </citation>
    <scope>NUCLEOTIDE SEQUENCE</scope>
    <source>
        <strain evidence="4">KCTC 12988</strain>
    </source>
</reference>
<comment type="caution">
    <text evidence="4">The sequence shown here is derived from an EMBL/GenBank/DDBJ whole genome shotgun (WGS) entry which is preliminary data.</text>
</comment>
<proteinExistence type="inferred from homology"/>
<accession>A0A918THM6</accession>
<dbReference type="InterPro" id="IPR003423">
    <property type="entry name" value="OMP_efflux"/>
</dbReference>
<evidence type="ECO:0008006" key="6">
    <source>
        <dbReference type="Google" id="ProtNLM"/>
    </source>
</evidence>
<dbReference type="PANTHER" id="PTHR30203:SF33">
    <property type="entry name" value="BLR4455 PROTEIN"/>
    <property type="match status" value="1"/>
</dbReference>
<evidence type="ECO:0000313" key="5">
    <source>
        <dbReference type="Proteomes" id="UP000644507"/>
    </source>
</evidence>
<evidence type="ECO:0000256" key="2">
    <source>
        <dbReference type="RuleBase" id="RU362097"/>
    </source>
</evidence>
<gene>
    <name evidence="4" type="ORF">GCM10007100_13460</name>
</gene>
<comment type="similarity">
    <text evidence="1 2">Belongs to the outer membrane factor (OMF) (TC 1.B.17) family.</text>
</comment>
<dbReference type="EMBL" id="BMXI01000004">
    <property type="protein sequence ID" value="GHC48829.1"/>
    <property type="molecule type" value="Genomic_DNA"/>
</dbReference>
<dbReference type="SUPFAM" id="SSF56954">
    <property type="entry name" value="Outer membrane efflux proteins (OEP)"/>
    <property type="match status" value="1"/>
</dbReference>
<keyword evidence="2" id="KW-0564">Palmitate</keyword>
<keyword evidence="2" id="KW-0812">Transmembrane</keyword>
<dbReference type="NCBIfam" id="TIGR01845">
    <property type="entry name" value="outer_NodT"/>
    <property type="match status" value="1"/>
</dbReference>
<keyword evidence="3" id="KW-0175">Coiled coil</keyword>
<dbReference type="InterPro" id="IPR010131">
    <property type="entry name" value="MdtP/NodT-like"/>
</dbReference>
<keyword evidence="2" id="KW-1134">Transmembrane beta strand</keyword>
<feature type="coiled-coil region" evidence="3">
    <location>
        <begin position="218"/>
        <end position="252"/>
    </location>
</feature>
<dbReference type="PROSITE" id="PS51257">
    <property type="entry name" value="PROKAR_LIPOPROTEIN"/>
    <property type="match status" value="1"/>
</dbReference>
<dbReference type="GO" id="GO:0005886">
    <property type="term" value="C:plasma membrane"/>
    <property type="evidence" value="ECO:0007669"/>
    <property type="project" value="UniProtKB-SubCell"/>
</dbReference>
<dbReference type="Pfam" id="PF02321">
    <property type="entry name" value="OEP"/>
    <property type="match status" value="2"/>
</dbReference>
<evidence type="ECO:0000256" key="3">
    <source>
        <dbReference type="SAM" id="Coils"/>
    </source>
</evidence>
<dbReference type="PANTHER" id="PTHR30203">
    <property type="entry name" value="OUTER MEMBRANE CATION EFFLUX PROTEIN"/>
    <property type="match status" value="1"/>
</dbReference>
<keyword evidence="2" id="KW-0472">Membrane</keyword>
<sequence length="465" mass="50346">MNQRTLPTLLITCAGLTFSACTNVGPNYQKPSDNLPDAFKNANWPAAPSTGDPYTAFRDGELNRLLRAAEKNNQDLSAALARIDQSRALLGLSRADQTPTLVADLAGNQNLDSRNTRLPSSGGAYRDYDAQLTLAYEVDLWGRVRRGVAQAEANLSATEADYAAALLSLKGEVARNYLTLRSLDREIALLDQTSDLRKQRLDLTGSRRKAGTASGLDFARAETEYQSTRAEVARLAQRRGELENSLAALTGEAASTFAIAPKVSTPHIPQVPSGVPSDLLRRRPDIVAAERRLAASNEGVGVAIATYLPSLTLTGVGGARSLQAADIFNPKSVFYSAGAGLFTPIIQGGRVKADREQAEALFREALATYRQTMLSAIRDTENALLGVRSQDQALASQRKATEASERTARLVRVRYEGGLDSLFEVTETERQTLEQERLLTQTELTRQLAAVNLIQALGGEWKAAK</sequence>
<dbReference type="GO" id="GO:0015562">
    <property type="term" value="F:efflux transmembrane transporter activity"/>
    <property type="evidence" value="ECO:0007669"/>
    <property type="project" value="InterPro"/>
</dbReference>
<dbReference type="Gene3D" id="1.20.1600.10">
    <property type="entry name" value="Outer membrane efflux proteins (OEP)"/>
    <property type="match status" value="1"/>
</dbReference>
<dbReference type="AlphaFoldDB" id="A0A918THM6"/>
<dbReference type="RefSeq" id="WP_189568660.1">
    <property type="nucleotide sequence ID" value="NZ_BMXI01000004.1"/>
</dbReference>
<name>A0A918THM6_9BACT</name>
<organism evidence="4 5">
    <name type="scientific">Roseibacillus persicicus</name>
    <dbReference type="NCBI Taxonomy" id="454148"/>
    <lineage>
        <taxon>Bacteria</taxon>
        <taxon>Pseudomonadati</taxon>
        <taxon>Verrucomicrobiota</taxon>
        <taxon>Verrucomicrobiia</taxon>
        <taxon>Verrucomicrobiales</taxon>
        <taxon>Verrucomicrobiaceae</taxon>
        <taxon>Roseibacillus</taxon>
    </lineage>
</organism>
<keyword evidence="5" id="KW-1185">Reference proteome</keyword>
<comment type="subcellular location">
    <subcellularLocation>
        <location evidence="2">Cell membrane</location>
        <topology evidence="2">Lipid-anchor</topology>
    </subcellularLocation>
</comment>
<evidence type="ECO:0000256" key="1">
    <source>
        <dbReference type="ARBA" id="ARBA00007613"/>
    </source>
</evidence>
<dbReference type="Proteomes" id="UP000644507">
    <property type="component" value="Unassembled WGS sequence"/>
</dbReference>
<protein>
    <recommendedName>
        <fullName evidence="6">RND transporter</fullName>
    </recommendedName>
</protein>
<evidence type="ECO:0000313" key="4">
    <source>
        <dbReference type="EMBL" id="GHC48829.1"/>
    </source>
</evidence>
<reference evidence="4" key="2">
    <citation type="submission" date="2020-09" db="EMBL/GenBank/DDBJ databases">
        <authorList>
            <person name="Sun Q."/>
            <person name="Kim S."/>
        </authorList>
    </citation>
    <scope>NUCLEOTIDE SEQUENCE</scope>
    <source>
        <strain evidence="4">KCTC 12988</strain>
    </source>
</reference>
<keyword evidence="2" id="KW-0449">Lipoprotein</keyword>
<dbReference type="Gene3D" id="2.20.200.10">
    <property type="entry name" value="Outer membrane efflux proteins (OEP)"/>
    <property type="match status" value="1"/>
</dbReference>